<protein>
    <recommendedName>
        <fullName evidence="3">Lipoprotein</fullName>
    </recommendedName>
</protein>
<dbReference type="Proteomes" id="UP001163624">
    <property type="component" value="Chromosome"/>
</dbReference>
<dbReference type="RefSeq" id="WP_254475886.1">
    <property type="nucleotide sequence ID" value="NZ_CP113432.1"/>
</dbReference>
<organism evidence="1 2">
    <name type="scientific">Pseudomonas triclosanedens</name>
    <dbReference type="NCBI Taxonomy" id="2961893"/>
    <lineage>
        <taxon>Bacteria</taxon>
        <taxon>Pseudomonadati</taxon>
        <taxon>Pseudomonadota</taxon>
        <taxon>Gammaproteobacteria</taxon>
        <taxon>Pseudomonadales</taxon>
        <taxon>Pseudomonadaceae</taxon>
        <taxon>Pseudomonas</taxon>
    </lineage>
</organism>
<reference evidence="1" key="1">
    <citation type="submission" date="2022-11" db="EMBL/GenBank/DDBJ databases">
        <title>Pseudomonas triclosanedens sp. nov., a triclosan degrader isolated from activated sludge.</title>
        <authorList>
            <person name="Yin Y."/>
            <person name="Lu Z."/>
        </authorList>
    </citation>
    <scope>NUCLEOTIDE SEQUENCE</scope>
    <source>
        <strain evidence="1">ZM23</strain>
    </source>
</reference>
<evidence type="ECO:0000313" key="1">
    <source>
        <dbReference type="EMBL" id="WAI47807.1"/>
    </source>
</evidence>
<sequence length="143" mass="15217">MSVRFVGGFIDPDAINARTNLPACARRNTFMKPVAMLLLCAGLAACSSPGLLKENAPATRLATARSPSTYMTCLLPQWQSYRATASVREIRFGYRLLMPGAAGQAPEALLEVTANDAGSDVVLHRYSATTPGDTIARAVRGCL</sequence>
<proteinExistence type="predicted"/>
<dbReference type="EMBL" id="CP113432">
    <property type="protein sequence ID" value="WAI47807.1"/>
    <property type="molecule type" value="Genomic_DNA"/>
</dbReference>
<evidence type="ECO:0008006" key="3">
    <source>
        <dbReference type="Google" id="ProtNLM"/>
    </source>
</evidence>
<name>A0ABY6ZSA2_9PSED</name>
<gene>
    <name evidence="1" type="ORF">OU419_18755</name>
</gene>
<keyword evidence="2" id="KW-1185">Reference proteome</keyword>
<evidence type="ECO:0000313" key="2">
    <source>
        <dbReference type="Proteomes" id="UP001163624"/>
    </source>
</evidence>
<accession>A0ABY6ZSA2</accession>